<gene>
    <name evidence="3" type="ORF">BST25_01860</name>
</gene>
<dbReference type="InterPro" id="IPR006439">
    <property type="entry name" value="HAD-SF_hydro_IA"/>
</dbReference>
<proteinExistence type="inferred from homology"/>
<keyword evidence="4" id="KW-1185">Reference proteome</keyword>
<dbReference type="GO" id="GO:0019120">
    <property type="term" value="F:hydrolase activity, acting on acid halide bonds, in C-halide compounds"/>
    <property type="evidence" value="ECO:0007669"/>
    <property type="project" value="InterPro"/>
</dbReference>
<dbReference type="InterPro" id="IPR023214">
    <property type="entry name" value="HAD_sf"/>
</dbReference>
<keyword evidence="2" id="KW-0378">Hydrolase</keyword>
<name>A0A1X0DX65_MYCHE</name>
<evidence type="ECO:0000256" key="1">
    <source>
        <dbReference type="ARBA" id="ARBA00008106"/>
    </source>
</evidence>
<comment type="similarity">
    <text evidence="1">Belongs to the HAD-like hydrolase superfamily. S-2-haloalkanoic acid dehalogenase family.</text>
</comment>
<dbReference type="PANTHER" id="PTHR43316">
    <property type="entry name" value="HYDROLASE, HALOACID DELAHOGENASE-RELATED"/>
    <property type="match status" value="1"/>
</dbReference>
<accession>A0A1X0DX65</accession>
<sequence>MVPAAGYSCAQEGRTVTLVKPSVLVFDVNETLVDIDSLAPLFGERFGDERVLRDWFAQLIMYSMTVTLAGNYVDFPTLARGVLRMLGDAYRVDIADDDLSRLTTGLLTMPAHPDAADGLAALRDNGFRLVTLTNSPPNPNGPTALQNSGLGGFFEHQLSVDACRAFKPSRAVYHYVCEILEVSPADCMMVAAHAWDTLGAQHAGFSAALITRPGNPPLPVDGLPQPTLVVSDLRELAERLIRIDN</sequence>
<dbReference type="InterPro" id="IPR036412">
    <property type="entry name" value="HAD-like_sf"/>
</dbReference>
<dbReference type="STRING" id="53376.BST25_01860"/>
<dbReference type="NCBIfam" id="TIGR01428">
    <property type="entry name" value="HAD_type_II"/>
    <property type="match status" value="1"/>
</dbReference>
<comment type="caution">
    <text evidence="3">The sequence shown here is derived from an EMBL/GenBank/DDBJ whole genome shotgun (WGS) entry which is preliminary data.</text>
</comment>
<protein>
    <submittedName>
        <fullName evidence="3">Haloacid dehalogenase, type II</fullName>
    </submittedName>
</protein>
<dbReference type="CDD" id="cd02588">
    <property type="entry name" value="HAD_L2-DEX"/>
    <property type="match status" value="1"/>
</dbReference>
<evidence type="ECO:0000256" key="2">
    <source>
        <dbReference type="ARBA" id="ARBA00022801"/>
    </source>
</evidence>
<dbReference type="Gene3D" id="3.40.50.1000">
    <property type="entry name" value="HAD superfamily/HAD-like"/>
    <property type="match status" value="1"/>
</dbReference>
<reference evidence="3 4" key="1">
    <citation type="submission" date="2017-02" db="EMBL/GenBank/DDBJ databases">
        <title>The new phylogeny of genus Mycobacterium.</title>
        <authorList>
            <person name="Tortoli E."/>
            <person name="Trovato A."/>
            <person name="Cirillo D.M."/>
        </authorList>
    </citation>
    <scope>NUCLEOTIDE SEQUENCE [LARGE SCALE GENOMIC DNA]</scope>
    <source>
        <strain evidence="3 4">DSM 44471</strain>
    </source>
</reference>
<dbReference type="Gene3D" id="1.10.150.240">
    <property type="entry name" value="Putative phosphatase, domain 2"/>
    <property type="match status" value="1"/>
</dbReference>
<evidence type="ECO:0000313" key="3">
    <source>
        <dbReference type="EMBL" id="ORA76420.1"/>
    </source>
</evidence>
<organism evidence="3 4">
    <name type="scientific">Mycobacterium heidelbergense</name>
    <dbReference type="NCBI Taxonomy" id="53376"/>
    <lineage>
        <taxon>Bacteria</taxon>
        <taxon>Bacillati</taxon>
        <taxon>Actinomycetota</taxon>
        <taxon>Actinomycetes</taxon>
        <taxon>Mycobacteriales</taxon>
        <taxon>Mycobacteriaceae</taxon>
        <taxon>Mycobacterium</taxon>
        <taxon>Mycobacterium simiae complex</taxon>
    </lineage>
</organism>
<dbReference type="SFLD" id="SFLDS00003">
    <property type="entry name" value="Haloacid_Dehalogenase"/>
    <property type="match status" value="1"/>
</dbReference>
<evidence type="ECO:0000313" key="4">
    <source>
        <dbReference type="Proteomes" id="UP000192566"/>
    </source>
</evidence>
<dbReference type="SUPFAM" id="SSF56784">
    <property type="entry name" value="HAD-like"/>
    <property type="match status" value="1"/>
</dbReference>
<dbReference type="NCBIfam" id="TIGR01493">
    <property type="entry name" value="HAD-SF-IA-v2"/>
    <property type="match status" value="1"/>
</dbReference>
<dbReference type="InterPro" id="IPR051540">
    <property type="entry name" value="S-2-haloacid_dehalogenase"/>
</dbReference>
<dbReference type="PANTHER" id="PTHR43316:SF3">
    <property type="entry name" value="HALOACID DEHALOGENASE, TYPE II (AFU_ORTHOLOGUE AFUA_2G07750)-RELATED"/>
    <property type="match status" value="1"/>
</dbReference>
<dbReference type="Proteomes" id="UP000192566">
    <property type="component" value="Unassembled WGS sequence"/>
</dbReference>
<dbReference type="InterPro" id="IPR023198">
    <property type="entry name" value="PGP-like_dom2"/>
</dbReference>
<dbReference type="Pfam" id="PF00702">
    <property type="entry name" value="Hydrolase"/>
    <property type="match status" value="1"/>
</dbReference>
<dbReference type="InterPro" id="IPR006328">
    <property type="entry name" value="2-HAD"/>
</dbReference>
<dbReference type="SFLD" id="SFLDG01129">
    <property type="entry name" value="C1.5:_HAD__Beta-PGM__Phosphata"/>
    <property type="match status" value="1"/>
</dbReference>
<dbReference type="EMBL" id="MVHR01000002">
    <property type="protein sequence ID" value="ORA76420.1"/>
    <property type="molecule type" value="Genomic_DNA"/>
</dbReference>
<dbReference type="AlphaFoldDB" id="A0A1X0DX65"/>